<dbReference type="SUPFAM" id="SSF52777">
    <property type="entry name" value="CoA-dependent acyltransferases"/>
    <property type="match status" value="2"/>
</dbReference>
<dbReference type="SMART" id="SM00823">
    <property type="entry name" value="PKS_PP"/>
    <property type="match status" value="1"/>
</dbReference>
<keyword evidence="6" id="KW-1185">Reference proteome</keyword>
<proteinExistence type="predicted"/>
<dbReference type="InterPro" id="IPR009081">
    <property type="entry name" value="PP-bd_ACP"/>
</dbReference>
<comment type="caution">
    <text evidence="5">The sequence shown here is derived from an EMBL/GenBank/DDBJ whole genome shotgun (WGS) entry which is preliminary data.</text>
</comment>
<dbReference type="EMBL" id="JACHMN010000004">
    <property type="protein sequence ID" value="MBB5874664.1"/>
    <property type="molecule type" value="Genomic_DNA"/>
</dbReference>
<dbReference type="GO" id="GO:0043041">
    <property type="term" value="P:amino acid activation for nonribosomal peptide biosynthetic process"/>
    <property type="evidence" value="ECO:0007669"/>
    <property type="project" value="TreeGrafter"/>
</dbReference>
<dbReference type="GO" id="GO:0008610">
    <property type="term" value="P:lipid biosynthetic process"/>
    <property type="evidence" value="ECO:0007669"/>
    <property type="project" value="UniProtKB-ARBA"/>
</dbReference>
<dbReference type="InterPro" id="IPR036736">
    <property type="entry name" value="ACP-like_sf"/>
</dbReference>
<dbReference type="Gene3D" id="3.40.50.1820">
    <property type="entry name" value="alpha/beta hydrolase"/>
    <property type="match status" value="1"/>
</dbReference>
<protein>
    <submittedName>
        <fullName evidence="5">Non-ribosomal peptide synthetase component F</fullName>
    </submittedName>
</protein>
<dbReference type="GO" id="GO:0044550">
    <property type="term" value="P:secondary metabolite biosynthetic process"/>
    <property type="evidence" value="ECO:0007669"/>
    <property type="project" value="TreeGrafter"/>
</dbReference>
<dbReference type="PANTHER" id="PTHR45527">
    <property type="entry name" value="NONRIBOSOMAL PEPTIDE SYNTHETASE"/>
    <property type="match status" value="1"/>
</dbReference>
<dbReference type="Proteomes" id="UP000587527">
    <property type="component" value="Unassembled WGS sequence"/>
</dbReference>
<keyword evidence="3" id="KW-0597">Phosphoprotein</keyword>
<evidence type="ECO:0000313" key="5">
    <source>
        <dbReference type="EMBL" id="MBB5874664.1"/>
    </source>
</evidence>
<feature type="domain" description="Carrier" evidence="4">
    <location>
        <begin position="482"/>
        <end position="557"/>
    </location>
</feature>
<evidence type="ECO:0000259" key="4">
    <source>
        <dbReference type="PROSITE" id="PS50075"/>
    </source>
</evidence>
<dbReference type="RefSeq" id="WP_184847556.1">
    <property type="nucleotide sequence ID" value="NZ_JACHMN010000004.1"/>
</dbReference>
<dbReference type="Pfam" id="PF00550">
    <property type="entry name" value="PP-binding"/>
    <property type="match status" value="1"/>
</dbReference>
<evidence type="ECO:0000313" key="6">
    <source>
        <dbReference type="Proteomes" id="UP000587527"/>
    </source>
</evidence>
<dbReference type="GO" id="GO:0005829">
    <property type="term" value="C:cytosol"/>
    <property type="evidence" value="ECO:0007669"/>
    <property type="project" value="TreeGrafter"/>
</dbReference>
<dbReference type="InterPro" id="IPR029058">
    <property type="entry name" value="AB_hydrolase_fold"/>
</dbReference>
<dbReference type="CDD" id="cd19531">
    <property type="entry name" value="LCL_NRPS-like"/>
    <property type="match status" value="1"/>
</dbReference>
<dbReference type="GO" id="GO:0072330">
    <property type="term" value="P:monocarboxylic acid biosynthetic process"/>
    <property type="evidence" value="ECO:0007669"/>
    <property type="project" value="UniProtKB-ARBA"/>
</dbReference>
<evidence type="ECO:0000256" key="1">
    <source>
        <dbReference type="ARBA" id="ARBA00001957"/>
    </source>
</evidence>
<evidence type="ECO:0000256" key="3">
    <source>
        <dbReference type="ARBA" id="ARBA00022553"/>
    </source>
</evidence>
<keyword evidence="2" id="KW-0596">Phosphopantetheine</keyword>
<dbReference type="GO" id="GO:0003824">
    <property type="term" value="F:catalytic activity"/>
    <property type="evidence" value="ECO:0007669"/>
    <property type="project" value="InterPro"/>
</dbReference>
<gene>
    <name evidence="5" type="ORF">F4553_008116</name>
</gene>
<dbReference type="Gene3D" id="3.30.559.30">
    <property type="entry name" value="Nonribosomal peptide synthetase, condensation domain"/>
    <property type="match status" value="1"/>
</dbReference>
<dbReference type="InterPro" id="IPR023213">
    <property type="entry name" value="CAT-like_dom_sf"/>
</dbReference>
<accession>A0A841C2S3</accession>
<dbReference type="Pfam" id="PF00668">
    <property type="entry name" value="Condensation"/>
    <property type="match status" value="1"/>
</dbReference>
<name>A0A841C2S3_9ACTN</name>
<dbReference type="Gene3D" id="3.30.559.10">
    <property type="entry name" value="Chloramphenicol acetyltransferase-like domain"/>
    <property type="match status" value="1"/>
</dbReference>
<sequence>MTSIHPSAAGPGGTGAGAIRAPLSSAQQRLWFLDQLIAQPSAYNVPGMYRVRGQIDDGVLRRALAELMRRHQSLRTGFPQDTGRPFQLVLPADAVPVPLTVQDLRALPATVRQESIRANAEHQVAQPFELAQAPLWRAVLLRLSERDHLLLLTLHHIIADGWSLPILLDELTRTYAAFAAGEPAPLPDPPITVVEFARWQREQLTEERVRGLTAYWRSVLDGAPRALTLPADRVRPAVASYRGDAVEFVLPADLHAAVQELARGLRASPFIVLLSVFALLLGRYAGQDDVVVGAPSAGRTLVEHEGLVGFFANTVPLRVDLAGDPPFAAVAARVRTTVLSALDHGELPFERIVAAVEPVRDLARHPIFQVLFAMTALAPSWEAPGLRLESLTPVRNHTAKFDLSLMLFDEGGHLSGTAEFATDLFDRATVEQFVDQFVELTRTVVATPTAAISQLPVLLPLVAAPATAVAALDPTAVSDYSPPRTPTEATLAGIWRAVLGVERVGVHDNFFDLGGHSLLATQIVARVRAAFPVTVSLATLFESPTVAGLAAAVAAASADAPPPAAIMPAQRVAASTVSPTEGAQQ</sequence>
<dbReference type="PROSITE" id="PS00012">
    <property type="entry name" value="PHOSPHOPANTETHEINE"/>
    <property type="match status" value="1"/>
</dbReference>
<dbReference type="PANTHER" id="PTHR45527:SF1">
    <property type="entry name" value="FATTY ACID SYNTHASE"/>
    <property type="match status" value="1"/>
</dbReference>
<dbReference type="InterPro" id="IPR020806">
    <property type="entry name" value="PKS_PP-bd"/>
</dbReference>
<dbReference type="FunFam" id="1.10.1200.10:FF:000016">
    <property type="entry name" value="Non-ribosomal peptide synthase"/>
    <property type="match status" value="1"/>
</dbReference>
<dbReference type="InterPro" id="IPR006162">
    <property type="entry name" value="Ppantetheine_attach_site"/>
</dbReference>
<dbReference type="SUPFAM" id="SSF47336">
    <property type="entry name" value="ACP-like"/>
    <property type="match status" value="1"/>
</dbReference>
<reference evidence="5 6" key="1">
    <citation type="submission" date="2020-08" db="EMBL/GenBank/DDBJ databases">
        <title>Sequencing the genomes of 1000 actinobacteria strains.</title>
        <authorList>
            <person name="Klenk H.-P."/>
        </authorList>
    </citation>
    <scope>NUCLEOTIDE SEQUENCE [LARGE SCALE GENOMIC DNA]</scope>
    <source>
        <strain evidence="5 6">DSM 45362</strain>
    </source>
</reference>
<comment type="cofactor">
    <cofactor evidence="1">
        <name>pantetheine 4'-phosphate</name>
        <dbReference type="ChEBI" id="CHEBI:47942"/>
    </cofactor>
</comment>
<dbReference type="PROSITE" id="PS50075">
    <property type="entry name" value="CARRIER"/>
    <property type="match status" value="1"/>
</dbReference>
<organism evidence="5 6">
    <name type="scientific">Allocatelliglobosispora scoriae</name>
    <dbReference type="NCBI Taxonomy" id="643052"/>
    <lineage>
        <taxon>Bacteria</taxon>
        <taxon>Bacillati</taxon>
        <taxon>Actinomycetota</taxon>
        <taxon>Actinomycetes</taxon>
        <taxon>Micromonosporales</taxon>
        <taxon>Micromonosporaceae</taxon>
        <taxon>Allocatelliglobosispora</taxon>
    </lineage>
</organism>
<dbReference type="AlphaFoldDB" id="A0A841C2S3"/>
<evidence type="ECO:0000256" key="2">
    <source>
        <dbReference type="ARBA" id="ARBA00022450"/>
    </source>
</evidence>
<dbReference type="InterPro" id="IPR001242">
    <property type="entry name" value="Condensation_dom"/>
</dbReference>
<dbReference type="GO" id="GO:0031177">
    <property type="term" value="F:phosphopantetheine binding"/>
    <property type="evidence" value="ECO:0007669"/>
    <property type="project" value="InterPro"/>
</dbReference>